<comment type="caution">
    <text evidence="1">The sequence shown here is derived from an EMBL/GenBank/DDBJ whole genome shotgun (WGS) entry which is preliminary data.</text>
</comment>
<evidence type="ECO:0000313" key="2">
    <source>
        <dbReference type="Proteomes" id="UP000623440"/>
    </source>
</evidence>
<name>A0ABR8DGJ0_9NOSO</name>
<dbReference type="EMBL" id="JACJSI010000003">
    <property type="protein sequence ID" value="MBD2528413.1"/>
    <property type="molecule type" value="Genomic_DNA"/>
</dbReference>
<proteinExistence type="predicted"/>
<reference evidence="1 2" key="1">
    <citation type="journal article" date="2020" name="ISME J.">
        <title>Comparative genomics reveals insights into cyanobacterial evolution and habitat adaptation.</title>
        <authorList>
            <person name="Chen M.Y."/>
            <person name="Teng W.K."/>
            <person name="Zhao L."/>
            <person name="Hu C.X."/>
            <person name="Zhou Y.K."/>
            <person name="Han B.P."/>
            <person name="Song L.R."/>
            <person name="Shu W.S."/>
        </authorList>
    </citation>
    <scope>NUCLEOTIDE SEQUENCE [LARGE SCALE GENOMIC DNA]</scope>
    <source>
        <strain evidence="1 2">FACHB-838</strain>
    </source>
</reference>
<gene>
    <name evidence="1" type="ORF">H6G97_02110</name>
</gene>
<dbReference type="RefSeq" id="WP_190939077.1">
    <property type="nucleotide sequence ID" value="NZ_JACJSI010000003.1"/>
</dbReference>
<sequence>MLKIDFLRWGESAEVLREKALRATHPRSRERFMALYEISGGKSATQVGRETGRNAQTIMEWVHRYNEVGPQTLVYQRSGGHPPLYL</sequence>
<organism evidence="1 2">
    <name type="scientific">Nostoc flagelliforme FACHB-838</name>
    <dbReference type="NCBI Taxonomy" id="2692904"/>
    <lineage>
        <taxon>Bacteria</taxon>
        <taxon>Bacillati</taxon>
        <taxon>Cyanobacteriota</taxon>
        <taxon>Cyanophyceae</taxon>
        <taxon>Nostocales</taxon>
        <taxon>Nostocaceae</taxon>
        <taxon>Nostoc</taxon>
    </lineage>
</organism>
<accession>A0ABR8DGJ0</accession>
<protein>
    <submittedName>
        <fullName evidence="1">Helix-turn-helix domain-containing protein</fullName>
    </submittedName>
</protein>
<keyword evidence="2" id="KW-1185">Reference proteome</keyword>
<evidence type="ECO:0000313" key="1">
    <source>
        <dbReference type="EMBL" id="MBD2528413.1"/>
    </source>
</evidence>
<dbReference type="Proteomes" id="UP000623440">
    <property type="component" value="Unassembled WGS sequence"/>
</dbReference>
<dbReference type="Pfam" id="PF13384">
    <property type="entry name" value="HTH_23"/>
    <property type="match status" value="1"/>
</dbReference>